<sequence length="62" mass="6907">MRKPPKTPPHSDLDGVAEDERNNVDAAIKSGQDSGDLARAKDKSVGRPRYVEDEESRDDRTK</sequence>
<evidence type="ECO:0000313" key="3">
    <source>
        <dbReference type="Proteomes" id="UP000245916"/>
    </source>
</evidence>
<protein>
    <submittedName>
        <fullName evidence="2">Uncharacterized protein</fullName>
    </submittedName>
</protein>
<gene>
    <name evidence="2" type="ORF">DF286_10215</name>
</gene>
<proteinExistence type="predicted"/>
<keyword evidence="3" id="KW-1185">Reference proteome</keyword>
<organism evidence="2 3">
    <name type="scientific">Allosphingosinicella humi</name>
    <dbReference type="NCBI Taxonomy" id="2068657"/>
    <lineage>
        <taxon>Bacteria</taxon>
        <taxon>Pseudomonadati</taxon>
        <taxon>Pseudomonadota</taxon>
        <taxon>Alphaproteobacteria</taxon>
        <taxon>Sphingomonadales</taxon>
        <taxon>Sphingomonadaceae</taxon>
        <taxon>Allosphingosinicella</taxon>
    </lineage>
</organism>
<feature type="compositionally biased region" description="Basic and acidic residues" evidence="1">
    <location>
        <begin position="9"/>
        <end position="23"/>
    </location>
</feature>
<dbReference type="Proteomes" id="UP000245916">
    <property type="component" value="Unassembled WGS sequence"/>
</dbReference>
<dbReference type="RefSeq" id="WP_109271336.1">
    <property type="nucleotide sequence ID" value="NZ_QFFF01000001.1"/>
</dbReference>
<name>A0A2U2J4F4_9SPHN</name>
<evidence type="ECO:0000256" key="1">
    <source>
        <dbReference type="SAM" id="MobiDB-lite"/>
    </source>
</evidence>
<reference evidence="2 3" key="1">
    <citation type="submission" date="2018-05" db="EMBL/GenBank/DDBJ databases">
        <title>Genome of Sphingosinicella humi QZX222.</title>
        <authorList>
            <person name="Qiao Z."/>
            <person name="Wang G."/>
        </authorList>
    </citation>
    <scope>NUCLEOTIDE SEQUENCE [LARGE SCALE GENOMIC DNA]</scope>
    <source>
        <strain evidence="2 3">QZX222</strain>
    </source>
</reference>
<dbReference type="AlphaFoldDB" id="A0A2U2J4F4"/>
<feature type="compositionally biased region" description="Basic and acidic residues" evidence="1">
    <location>
        <begin position="36"/>
        <end position="62"/>
    </location>
</feature>
<evidence type="ECO:0000313" key="2">
    <source>
        <dbReference type="EMBL" id="PWG03197.1"/>
    </source>
</evidence>
<feature type="region of interest" description="Disordered" evidence="1">
    <location>
        <begin position="1"/>
        <end position="62"/>
    </location>
</feature>
<comment type="caution">
    <text evidence="2">The sequence shown here is derived from an EMBL/GenBank/DDBJ whole genome shotgun (WGS) entry which is preliminary data.</text>
</comment>
<accession>A0A2U2J4F4</accession>
<dbReference type="OrthoDB" id="7596242at2"/>
<dbReference type="EMBL" id="QFFF01000001">
    <property type="protein sequence ID" value="PWG03197.1"/>
    <property type="molecule type" value="Genomic_DNA"/>
</dbReference>